<proteinExistence type="predicted"/>
<dbReference type="CDD" id="cd16917">
    <property type="entry name" value="HATPase_UhpB-NarQ-NarX-like"/>
    <property type="match status" value="1"/>
</dbReference>
<feature type="domain" description="Histidine kinase/HSP90-like ATPase" evidence="10">
    <location>
        <begin position="283"/>
        <end position="368"/>
    </location>
</feature>
<comment type="catalytic activity">
    <reaction evidence="1">
        <text>ATP + protein L-histidine = ADP + protein N-phospho-L-histidine.</text>
        <dbReference type="EC" id="2.7.13.3"/>
    </reaction>
</comment>
<dbReference type="RefSeq" id="WP_203766045.1">
    <property type="nucleotide sequence ID" value="NZ_BOMQ01000017.1"/>
</dbReference>
<keyword evidence="9" id="KW-1133">Transmembrane helix</keyword>
<keyword evidence="8" id="KW-0902">Two-component regulatory system</keyword>
<keyword evidence="6 12" id="KW-0418">Kinase</keyword>
<evidence type="ECO:0000256" key="8">
    <source>
        <dbReference type="ARBA" id="ARBA00023012"/>
    </source>
</evidence>
<dbReference type="AlphaFoldDB" id="A0A919JDI7"/>
<evidence type="ECO:0000256" key="3">
    <source>
        <dbReference type="ARBA" id="ARBA00022553"/>
    </source>
</evidence>
<evidence type="ECO:0000256" key="5">
    <source>
        <dbReference type="ARBA" id="ARBA00022741"/>
    </source>
</evidence>
<evidence type="ECO:0000256" key="9">
    <source>
        <dbReference type="SAM" id="Phobius"/>
    </source>
</evidence>
<evidence type="ECO:0000313" key="13">
    <source>
        <dbReference type="Proteomes" id="UP000647172"/>
    </source>
</evidence>
<evidence type="ECO:0000256" key="4">
    <source>
        <dbReference type="ARBA" id="ARBA00022679"/>
    </source>
</evidence>
<dbReference type="GO" id="GO:0005524">
    <property type="term" value="F:ATP binding"/>
    <property type="evidence" value="ECO:0007669"/>
    <property type="project" value="UniProtKB-KW"/>
</dbReference>
<reference evidence="12" key="1">
    <citation type="submission" date="2021-01" db="EMBL/GenBank/DDBJ databases">
        <title>Whole genome shotgun sequence of Actinoplanes nipponensis NBRC 14063.</title>
        <authorList>
            <person name="Komaki H."/>
            <person name="Tamura T."/>
        </authorList>
    </citation>
    <scope>NUCLEOTIDE SEQUENCE</scope>
    <source>
        <strain evidence="12">NBRC 14063</strain>
    </source>
</reference>
<feature type="transmembrane region" description="Helical" evidence="9">
    <location>
        <begin position="81"/>
        <end position="105"/>
    </location>
</feature>
<dbReference type="EMBL" id="BOMQ01000017">
    <property type="protein sequence ID" value="GIE47798.1"/>
    <property type="molecule type" value="Genomic_DNA"/>
</dbReference>
<dbReference type="Proteomes" id="UP000647172">
    <property type="component" value="Unassembled WGS sequence"/>
</dbReference>
<dbReference type="Pfam" id="PF02518">
    <property type="entry name" value="HATPase_c"/>
    <property type="match status" value="1"/>
</dbReference>
<evidence type="ECO:0000256" key="2">
    <source>
        <dbReference type="ARBA" id="ARBA00012438"/>
    </source>
</evidence>
<dbReference type="InterPro" id="IPR050482">
    <property type="entry name" value="Sensor_HK_TwoCompSys"/>
</dbReference>
<accession>A0A919JDI7</accession>
<gene>
    <name evidence="12" type="ORF">Ani05nite_13320</name>
</gene>
<keyword evidence="7" id="KW-0067">ATP-binding</keyword>
<evidence type="ECO:0000259" key="11">
    <source>
        <dbReference type="Pfam" id="PF07730"/>
    </source>
</evidence>
<protein>
    <recommendedName>
        <fullName evidence="2">histidine kinase</fullName>
        <ecNumber evidence="2">2.7.13.3</ecNumber>
    </recommendedName>
</protein>
<dbReference type="InterPro" id="IPR011712">
    <property type="entry name" value="Sig_transdc_His_kin_sub3_dim/P"/>
</dbReference>
<dbReference type="EC" id="2.7.13.3" evidence="2"/>
<keyword evidence="4" id="KW-0808">Transferase</keyword>
<keyword evidence="3" id="KW-0597">Phosphoprotein</keyword>
<dbReference type="GO" id="GO:0046983">
    <property type="term" value="F:protein dimerization activity"/>
    <property type="evidence" value="ECO:0007669"/>
    <property type="project" value="InterPro"/>
</dbReference>
<organism evidence="12 13">
    <name type="scientific">Actinoplanes nipponensis</name>
    <dbReference type="NCBI Taxonomy" id="135950"/>
    <lineage>
        <taxon>Bacteria</taxon>
        <taxon>Bacillati</taxon>
        <taxon>Actinomycetota</taxon>
        <taxon>Actinomycetes</taxon>
        <taxon>Micromonosporales</taxon>
        <taxon>Micromonosporaceae</taxon>
        <taxon>Actinoplanes</taxon>
    </lineage>
</organism>
<keyword evidence="5" id="KW-0547">Nucleotide-binding</keyword>
<keyword evidence="9" id="KW-0472">Membrane</keyword>
<evidence type="ECO:0000256" key="1">
    <source>
        <dbReference type="ARBA" id="ARBA00000085"/>
    </source>
</evidence>
<dbReference type="GO" id="GO:0000155">
    <property type="term" value="F:phosphorelay sensor kinase activity"/>
    <property type="evidence" value="ECO:0007669"/>
    <property type="project" value="InterPro"/>
</dbReference>
<evidence type="ECO:0000313" key="12">
    <source>
        <dbReference type="EMBL" id="GIE47798.1"/>
    </source>
</evidence>
<dbReference type="InterPro" id="IPR003594">
    <property type="entry name" value="HATPase_dom"/>
</dbReference>
<evidence type="ECO:0000256" key="6">
    <source>
        <dbReference type="ARBA" id="ARBA00022777"/>
    </source>
</evidence>
<dbReference type="Gene3D" id="1.20.5.1930">
    <property type="match status" value="1"/>
</dbReference>
<feature type="transmembrane region" description="Helical" evidence="9">
    <location>
        <begin position="125"/>
        <end position="142"/>
    </location>
</feature>
<dbReference type="GO" id="GO:0016020">
    <property type="term" value="C:membrane"/>
    <property type="evidence" value="ECO:0007669"/>
    <property type="project" value="InterPro"/>
</dbReference>
<name>A0A919JDI7_9ACTN</name>
<feature type="domain" description="Signal transduction histidine kinase subgroup 3 dimerisation and phosphoacceptor" evidence="11">
    <location>
        <begin position="174"/>
        <end position="240"/>
    </location>
</feature>
<feature type="transmembrane region" description="Helical" evidence="9">
    <location>
        <begin position="32"/>
        <end position="60"/>
    </location>
</feature>
<comment type="caution">
    <text evidence="12">The sequence shown here is derived from an EMBL/GenBank/DDBJ whole genome shotgun (WGS) entry which is preliminary data.</text>
</comment>
<dbReference type="PANTHER" id="PTHR24421:SF10">
    <property type="entry name" value="NITRATE_NITRITE SENSOR PROTEIN NARQ"/>
    <property type="match status" value="1"/>
</dbReference>
<evidence type="ECO:0000256" key="7">
    <source>
        <dbReference type="ARBA" id="ARBA00022840"/>
    </source>
</evidence>
<dbReference type="Gene3D" id="3.30.565.10">
    <property type="entry name" value="Histidine kinase-like ATPase, C-terminal domain"/>
    <property type="match status" value="1"/>
</dbReference>
<sequence length="370" mass="38741">MPRSLPWVAALLTLIGVPAGLAVTGGNLDPALTGAVAVCLALLTLLVGRWPLTVLIVGVLSTVALHTAHLIGSGWAWPSTAAFVALALAGRVRTAIVAGVLTLWYGVVWDSFVEPLPADRVLGQFGGEVLWLAAALATALAYRSTRRWQQEAAARLAQSLHERELDARRRRAEERVGIARDLHDVVSHTLAVVGVHLNVALDIFDEEPAEAREALRLAQEVRGRAMGDLRSLVDVLREGDRIETPAAGLEGLAGLIDRVRSAGVTVTVTELGERDAVPAPVATAVHRVVQESLTNTVRHAPAARATVMLHYTPASVTVEVADDGAGAAPGTEGHGIMGMRERVAALGGALTAGPVPGRGFVVRALIPVAA</sequence>
<keyword evidence="9" id="KW-0812">Transmembrane</keyword>
<dbReference type="PANTHER" id="PTHR24421">
    <property type="entry name" value="NITRATE/NITRITE SENSOR PROTEIN NARX-RELATED"/>
    <property type="match status" value="1"/>
</dbReference>
<dbReference type="SUPFAM" id="SSF55874">
    <property type="entry name" value="ATPase domain of HSP90 chaperone/DNA topoisomerase II/histidine kinase"/>
    <property type="match status" value="1"/>
</dbReference>
<dbReference type="Pfam" id="PF07730">
    <property type="entry name" value="HisKA_3"/>
    <property type="match status" value="1"/>
</dbReference>
<evidence type="ECO:0000259" key="10">
    <source>
        <dbReference type="Pfam" id="PF02518"/>
    </source>
</evidence>
<keyword evidence="13" id="KW-1185">Reference proteome</keyword>
<dbReference type="InterPro" id="IPR036890">
    <property type="entry name" value="HATPase_C_sf"/>
</dbReference>